<name>A0A0D0CRY6_9AGAM</name>
<reference evidence="2" key="2">
    <citation type="submission" date="2015-01" db="EMBL/GenBank/DDBJ databases">
        <title>Evolutionary Origins and Diversification of the Mycorrhizal Mutualists.</title>
        <authorList>
            <consortium name="DOE Joint Genome Institute"/>
            <consortium name="Mycorrhizal Genomics Consortium"/>
            <person name="Kohler A."/>
            <person name="Kuo A."/>
            <person name="Nagy L.G."/>
            <person name="Floudas D."/>
            <person name="Copeland A."/>
            <person name="Barry K.W."/>
            <person name="Cichocki N."/>
            <person name="Veneault-Fourrey C."/>
            <person name="LaButti K."/>
            <person name="Lindquist E.A."/>
            <person name="Lipzen A."/>
            <person name="Lundell T."/>
            <person name="Morin E."/>
            <person name="Murat C."/>
            <person name="Riley R."/>
            <person name="Ohm R."/>
            <person name="Sun H."/>
            <person name="Tunlid A."/>
            <person name="Henrissat B."/>
            <person name="Grigoriev I.V."/>
            <person name="Hibbett D.S."/>
            <person name="Martin F."/>
        </authorList>
    </citation>
    <scope>NUCLEOTIDE SEQUENCE [LARGE SCALE GENOMIC DNA]</scope>
    <source>
        <strain evidence="2">Ve08.2h10</strain>
    </source>
</reference>
<organism evidence="1 2">
    <name type="scientific">Paxillus rubicundulus Ve08.2h10</name>
    <dbReference type="NCBI Taxonomy" id="930991"/>
    <lineage>
        <taxon>Eukaryota</taxon>
        <taxon>Fungi</taxon>
        <taxon>Dikarya</taxon>
        <taxon>Basidiomycota</taxon>
        <taxon>Agaricomycotina</taxon>
        <taxon>Agaricomycetes</taxon>
        <taxon>Agaricomycetidae</taxon>
        <taxon>Boletales</taxon>
        <taxon>Paxilineae</taxon>
        <taxon>Paxillaceae</taxon>
        <taxon>Paxillus</taxon>
    </lineage>
</organism>
<dbReference type="EMBL" id="KN829583">
    <property type="protein sequence ID" value="KIK73606.1"/>
    <property type="molecule type" value="Genomic_DNA"/>
</dbReference>
<gene>
    <name evidence="1" type="ORF">PAXRUDRAFT_586107</name>
</gene>
<dbReference type="HOGENOM" id="CLU_2606719_0_0_1"/>
<reference evidence="1 2" key="1">
    <citation type="submission" date="2014-04" db="EMBL/GenBank/DDBJ databases">
        <authorList>
            <consortium name="DOE Joint Genome Institute"/>
            <person name="Kuo A."/>
            <person name="Kohler A."/>
            <person name="Jargeat P."/>
            <person name="Nagy L.G."/>
            <person name="Floudas D."/>
            <person name="Copeland A."/>
            <person name="Barry K.W."/>
            <person name="Cichocki N."/>
            <person name="Veneault-Fourrey C."/>
            <person name="LaButti K."/>
            <person name="Lindquist E.A."/>
            <person name="Lipzen A."/>
            <person name="Lundell T."/>
            <person name="Morin E."/>
            <person name="Murat C."/>
            <person name="Sun H."/>
            <person name="Tunlid A."/>
            <person name="Henrissat B."/>
            <person name="Grigoriev I.V."/>
            <person name="Hibbett D.S."/>
            <person name="Martin F."/>
            <person name="Nordberg H.P."/>
            <person name="Cantor M.N."/>
            <person name="Hua S.X."/>
        </authorList>
    </citation>
    <scope>NUCLEOTIDE SEQUENCE [LARGE SCALE GENOMIC DNA]</scope>
    <source>
        <strain evidence="1 2">Ve08.2h10</strain>
    </source>
</reference>
<dbReference type="Proteomes" id="UP000054538">
    <property type="component" value="Unassembled WGS sequence"/>
</dbReference>
<evidence type="ECO:0000313" key="2">
    <source>
        <dbReference type="Proteomes" id="UP000054538"/>
    </source>
</evidence>
<dbReference type="InParanoid" id="A0A0D0CRY6"/>
<accession>A0A0D0CRY6</accession>
<keyword evidence="2" id="KW-1185">Reference proteome</keyword>
<dbReference type="AlphaFoldDB" id="A0A0D0CRY6"/>
<evidence type="ECO:0000313" key="1">
    <source>
        <dbReference type="EMBL" id="KIK73606.1"/>
    </source>
</evidence>
<proteinExistence type="predicted"/>
<sequence>MLTSFVLSQGTCFDSSRVAAGASCWTVRVARSAVLFPLSPRLRWIRLAVRLTCLLAWSSLHPSRSGSRCQRPCDWPSDM</sequence>
<protein>
    <submittedName>
        <fullName evidence="1">Uncharacterized protein</fullName>
    </submittedName>
</protein>